<sequence>MLLPVIERFAELGWQPFADPGETFELFTVAGIFKRFDIDARLPTDSGAQQLVQRNALLDVCLGSGLAHLIVAYVHAASDGVSSGVVGKHYVLKDPIAVQQWLRRRVEALEKRVEGEIARYGEPLTPTPTDAKKRAHAHAATQSHSTLQDNAIRELSGLRAVAMALIERLKEGSRQLGANVRSVRVPTSSSDRPDVLLQQTELARLTSDGIQHLLELLFRIQAASLSCQCVLWLHERRLRVDADLWQEFYYQARTTRASLRQDFEGSYQVVLSSISNSDIAYPSLLIELVLQNANVAPQLSAPPRSLSELLTHLLRAPRIQDEISRFYGDELEHEPVESYFRVQVALLLYFALDLAYLHAVQSGRSAAMTATDLVGYLLDVADSFAAQMGVRDDMKATLVALWLVENATNVVVGRRAAASEGGDDDGDDDDEPATDARPLYQAAVTRLLESSAMHLQKASGLESDLILYMAETLVHRGESSFAWKIWTAFDLNLATLPAVATEYAVMVNLELGAWERALSVVRATRRLDLLPLVFKWLVRSARMRDFVHHTTLSPREERVFDDFMMAGRVVGRGDETLSDEAIRKADLLVMYYVLRNRFDEAWATHHEHLALLRETAAGDVHVAQSVLGRPSFQARAALLQNMRAEPVELASREYHFKRATAEPRAALPPSSSSGRVMNEADVLMLAGQDDQAGTAFSTMMDAESEDQDQDHDMTDAAMRPTAAAPVPSPTPKTPPRPTKPTDYSPGIFSSRSSHPRPASKPTDQPAFQRHGSWAGDVSTPARAPRPTVPIGSIDSSPDEPTPRRRHSLDSSAPQTLRFGILATPQRSGIAASGERRTQLLVTPPTRSRFNSSLSSLPAAARSSSDTDELSLRPRDEPIDATPVDVQVGVSGLSHAAPVSPVSASTAAVTTPPSTIAASASAVATASSSSTFETPKRFQFVREPPQTDSRLGARPQEPPLSPATQELEAMELEKIDEEFSTPSRPRPRRKEPSSAPVRRNPRRSSRTVY</sequence>
<dbReference type="AlphaFoldDB" id="A0AAD5Q7X5"/>
<feature type="region of interest" description="Disordered" evidence="1">
    <location>
        <begin position="121"/>
        <end position="146"/>
    </location>
</feature>
<keyword evidence="3" id="KW-1185">Reference proteome</keyword>
<dbReference type="Proteomes" id="UP001209570">
    <property type="component" value="Unassembled WGS sequence"/>
</dbReference>
<name>A0AAD5Q7X5_PYTIN</name>
<comment type="caution">
    <text evidence="2">The sequence shown here is derived from an EMBL/GenBank/DDBJ whole genome shotgun (WGS) entry which is preliminary data.</text>
</comment>
<feature type="region of interest" description="Disordered" evidence="1">
    <location>
        <begin position="720"/>
        <end position="881"/>
    </location>
</feature>
<feature type="compositionally biased region" description="Acidic residues" evidence="1">
    <location>
        <begin position="967"/>
        <end position="978"/>
    </location>
</feature>
<feature type="region of interest" description="Disordered" evidence="1">
    <location>
        <begin position="912"/>
        <end position="1008"/>
    </location>
</feature>
<dbReference type="EMBL" id="JAKCXM010000071">
    <property type="protein sequence ID" value="KAJ0404013.1"/>
    <property type="molecule type" value="Genomic_DNA"/>
</dbReference>
<organism evidence="2 3">
    <name type="scientific">Pythium insidiosum</name>
    <name type="common">Pythiosis disease agent</name>
    <dbReference type="NCBI Taxonomy" id="114742"/>
    <lineage>
        <taxon>Eukaryota</taxon>
        <taxon>Sar</taxon>
        <taxon>Stramenopiles</taxon>
        <taxon>Oomycota</taxon>
        <taxon>Peronosporomycetes</taxon>
        <taxon>Pythiales</taxon>
        <taxon>Pythiaceae</taxon>
        <taxon>Pythium</taxon>
    </lineage>
</organism>
<evidence type="ECO:0000313" key="2">
    <source>
        <dbReference type="EMBL" id="KAJ0404013.1"/>
    </source>
</evidence>
<accession>A0AAD5Q7X5</accession>
<evidence type="ECO:0000313" key="3">
    <source>
        <dbReference type="Proteomes" id="UP001209570"/>
    </source>
</evidence>
<feature type="compositionally biased region" description="Pro residues" evidence="1">
    <location>
        <begin position="726"/>
        <end position="738"/>
    </location>
</feature>
<evidence type="ECO:0000256" key="1">
    <source>
        <dbReference type="SAM" id="MobiDB-lite"/>
    </source>
</evidence>
<proteinExistence type="predicted"/>
<feature type="compositionally biased region" description="Basic residues" evidence="1">
    <location>
        <begin position="998"/>
        <end position="1008"/>
    </location>
</feature>
<reference evidence="2" key="1">
    <citation type="submission" date="2021-12" db="EMBL/GenBank/DDBJ databases">
        <title>Prjna785345.</title>
        <authorList>
            <person name="Rujirawat T."/>
            <person name="Krajaejun T."/>
        </authorList>
    </citation>
    <scope>NUCLEOTIDE SEQUENCE</scope>
    <source>
        <strain evidence="2">Pi057C3</strain>
    </source>
</reference>
<feature type="compositionally biased region" description="Low complexity" evidence="1">
    <location>
        <begin position="912"/>
        <end position="930"/>
    </location>
</feature>
<gene>
    <name evidence="2" type="ORF">P43SY_001407</name>
</gene>
<feature type="region of interest" description="Disordered" evidence="1">
    <location>
        <begin position="415"/>
        <end position="434"/>
    </location>
</feature>
<evidence type="ECO:0008006" key="4">
    <source>
        <dbReference type="Google" id="ProtNLM"/>
    </source>
</evidence>
<protein>
    <recommendedName>
        <fullName evidence="4">ELYS-like domain-containing protein</fullName>
    </recommendedName>
</protein>
<feature type="compositionally biased region" description="Acidic residues" evidence="1">
    <location>
        <begin position="421"/>
        <end position="433"/>
    </location>
</feature>
<feature type="compositionally biased region" description="Low complexity" evidence="1">
    <location>
        <begin position="851"/>
        <end position="863"/>
    </location>
</feature>